<name>D9WEH0_9ACTN</name>
<organism evidence="3 4">
    <name type="scientific">Streptomyces himastatinicus ATCC 53653</name>
    <dbReference type="NCBI Taxonomy" id="457427"/>
    <lineage>
        <taxon>Bacteria</taxon>
        <taxon>Bacillati</taxon>
        <taxon>Actinomycetota</taxon>
        <taxon>Actinomycetes</taxon>
        <taxon>Kitasatosporales</taxon>
        <taxon>Streptomycetaceae</taxon>
        <taxon>Streptomyces</taxon>
        <taxon>Streptomyces violaceusniger group</taxon>
    </lineage>
</organism>
<feature type="region of interest" description="Disordered" evidence="1">
    <location>
        <begin position="1"/>
        <end position="51"/>
    </location>
</feature>
<dbReference type="InterPro" id="IPR009081">
    <property type="entry name" value="PP-bd_ACP"/>
</dbReference>
<dbReference type="PROSITE" id="PS50075">
    <property type="entry name" value="CARRIER"/>
    <property type="match status" value="1"/>
</dbReference>
<dbReference type="SUPFAM" id="SSF47336">
    <property type="entry name" value="ACP-like"/>
    <property type="match status" value="1"/>
</dbReference>
<protein>
    <recommendedName>
        <fullName evidence="2">Carrier domain-containing protein</fullName>
    </recommendedName>
</protein>
<dbReference type="InterPro" id="IPR036736">
    <property type="entry name" value="ACP-like_sf"/>
</dbReference>
<dbReference type="HOGENOM" id="CLU_1433735_0_0_11"/>
<keyword evidence="4" id="KW-1185">Reference proteome</keyword>
<gene>
    <name evidence="3" type="ORF">SSOG_02923</name>
</gene>
<sequence>MPTPNTPTAPRRWSGSPWKHGCWPAPASCTPSTPRAGPRQRWTRPRPSTWPAGDGVVEHAYLTFRRVARGRAEPPELLARAAEVLRADATALTGGGPAAEPGGGAATGDGELRPTVRAVVASVLALDEHLVPDTELTGLAEFSSLRMVEIVEGLEAAFDVEFGPDDLVPEKLHRIDDLCGLVHRALADR</sequence>
<dbReference type="Proteomes" id="UP000003963">
    <property type="component" value="Unassembled WGS sequence"/>
</dbReference>
<proteinExistence type="predicted"/>
<evidence type="ECO:0000259" key="2">
    <source>
        <dbReference type="PROSITE" id="PS50075"/>
    </source>
</evidence>
<evidence type="ECO:0000256" key="1">
    <source>
        <dbReference type="SAM" id="MobiDB-lite"/>
    </source>
</evidence>
<evidence type="ECO:0000313" key="3">
    <source>
        <dbReference type="EMBL" id="EFL23209.1"/>
    </source>
</evidence>
<dbReference type="STRING" id="457427.SSOG_02923"/>
<accession>D9WEH0</accession>
<evidence type="ECO:0000313" key="4">
    <source>
        <dbReference type="Proteomes" id="UP000003963"/>
    </source>
</evidence>
<dbReference type="Gene3D" id="1.10.1200.10">
    <property type="entry name" value="ACP-like"/>
    <property type="match status" value="1"/>
</dbReference>
<feature type="domain" description="Carrier" evidence="2">
    <location>
        <begin position="107"/>
        <end position="186"/>
    </location>
</feature>
<dbReference type="EMBL" id="GG657754">
    <property type="protein sequence ID" value="EFL23209.1"/>
    <property type="molecule type" value="Genomic_DNA"/>
</dbReference>
<reference evidence="3 4" key="1">
    <citation type="submission" date="2009-02" db="EMBL/GenBank/DDBJ databases">
        <title>Annotation of Streptomyces hygroscopicus strain ATCC 53653.</title>
        <authorList>
            <consortium name="The Broad Institute Genome Sequencing Platform"/>
            <consortium name="Broad Institute Microbial Sequencing Center"/>
            <person name="Fischbach M."/>
            <person name="Godfrey P."/>
            <person name="Ward D."/>
            <person name="Young S."/>
            <person name="Zeng Q."/>
            <person name="Koehrsen M."/>
            <person name="Alvarado L."/>
            <person name="Berlin A.M."/>
            <person name="Bochicchio J."/>
            <person name="Borenstein D."/>
            <person name="Chapman S.B."/>
            <person name="Chen Z."/>
            <person name="Engels R."/>
            <person name="Freedman E."/>
            <person name="Gellesch M."/>
            <person name="Goldberg J."/>
            <person name="Griggs A."/>
            <person name="Gujja S."/>
            <person name="Heilman E.R."/>
            <person name="Heiman D.I."/>
            <person name="Hepburn T.A."/>
            <person name="Howarth C."/>
            <person name="Jen D."/>
            <person name="Larson L."/>
            <person name="Lewis B."/>
            <person name="Mehta T."/>
            <person name="Park D."/>
            <person name="Pearson M."/>
            <person name="Richards J."/>
            <person name="Roberts A."/>
            <person name="Saif S."/>
            <person name="Shea T.D."/>
            <person name="Shenoy N."/>
            <person name="Sisk P."/>
            <person name="Stolte C."/>
            <person name="Sykes S.N."/>
            <person name="Thomson T."/>
            <person name="Walk T."/>
            <person name="White J."/>
            <person name="Yandava C."/>
            <person name="Straight P."/>
            <person name="Clardy J."/>
            <person name="Hung D."/>
            <person name="Kolter R."/>
            <person name="Mekalanos J."/>
            <person name="Walker S."/>
            <person name="Walsh C.T."/>
            <person name="Wieland-Brown L.C."/>
            <person name="Haas B."/>
            <person name="Nusbaum C."/>
            <person name="Birren B."/>
        </authorList>
    </citation>
    <scope>NUCLEOTIDE SEQUENCE [LARGE SCALE GENOMIC DNA]</scope>
    <source>
        <strain evidence="3 4">ATCC 53653</strain>
    </source>
</reference>
<dbReference type="AlphaFoldDB" id="D9WEH0"/>
<dbReference type="Pfam" id="PF00550">
    <property type="entry name" value="PP-binding"/>
    <property type="match status" value="1"/>
</dbReference>